<evidence type="ECO:0000256" key="1">
    <source>
        <dbReference type="SAM" id="SignalP"/>
    </source>
</evidence>
<gene>
    <name evidence="3" type="ORF">ACFQ21_14805</name>
</gene>
<sequence>MKYMIRVISIALLCIAAMPVFSQSEHDALLICGHRGGFYNLLPENSLTAIRYTVGNCALKPVVVEVDVRKSKDGTLYILHDEAVDRTTNGNGNITTLTDAYINSLKLKTSSGMLTDESVPAFRDVLMYAKSNNVVLMLDVKDDIWKDVISLVDEYDMARKCIALTFNPAVTAKVYSLSNVIAISFLAKDVESWNVIQKINIPHDNLVAYVTSATDVSLINIIHQLKISIIADASESMRNKAMLYSVEFYRSMIQKMKLNILITDFPVEVSKLLQQK</sequence>
<feature type="domain" description="GP-PDE" evidence="2">
    <location>
        <begin position="29"/>
        <end position="273"/>
    </location>
</feature>
<keyword evidence="4" id="KW-1185">Reference proteome</keyword>
<evidence type="ECO:0000313" key="3">
    <source>
        <dbReference type="EMBL" id="MFD1000593.1"/>
    </source>
</evidence>
<protein>
    <submittedName>
        <fullName evidence="3">Glycerophosphodiester phosphodiesterase family protein</fullName>
    </submittedName>
</protein>
<evidence type="ECO:0000259" key="2">
    <source>
        <dbReference type="PROSITE" id="PS51704"/>
    </source>
</evidence>
<organism evidence="3 4">
    <name type="scientific">Ohtaekwangia kribbensis</name>
    <dbReference type="NCBI Taxonomy" id="688913"/>
    <lineage>
        <taxon>Bacteria</taxon>
        <taxon>Pseudomonadati</taxon>
        <taxon>Bacteroidota</taxon>
        <taxon>Cytophagia</taxon>
        <taxon>Cytophagales</taxon>
        <taxon>Fulvivirgaceae</taxon>
        <taxon>Ohtaekwangia</taxon>
    </lineage>
</organism>
<dbReference type="EMBL" id="JBHTKA010000004">
    <property type="protein sequence ID" value="MFD1000593.1"/>
    <property type="molecule type" value="Genomic_DNA"/>
</dbReference>
<dbReference type="SUPFAM" id="SSF51695">
    <property type="entry name" value="PLC-like phosphodiesterases"/>
    <property type="match status" value="1"/>
</dbReference>
<dbReference type="PROSITE" id="PS51704">
    <property type="entry name" value="GP_PDE"/>
    <property type="match status" value="1"/>
</dbReference>
<proteinExistence type="predicted"/>
<name>A0ABW3K2U6_9BACT</name>
<dbReference type="InterPro" id="IPR017946">
    <property type="entry name" value="PLC-like_Pdiesterase_TIM-brl"/>
</dbReference>
<feature type="signal peptide" evidence="1">
    <location>
        <begin position="1"/>
        <end position="22"/>
    </location>
</feature>
<feature type="chain" id="PRO_5045497346" evidence="1">
    <location>
        <begin position="23"/>
        <end position="276"/>
    </location>
</feature>
<reference evidence="4" key="1">
    <citation type="journal article" date="2019" name="Int. J. Syst. Evol. Microbiol.">
        <title>The Global Catalogue of Microorganisms (GCM) 10K type strain sequencing project: providing services to taxonomists for standard genome sequencing and annotation.</title>
        <authorList>
            <consortium name="The Broad Institute Genomics Platform"/>
            <consortium name="The Broad Institute Genome Sequencing Center for Infectious Disease"/>
            <person name="Wu L."/>
            <person name="Ma J."/>
        </authorList>
    </citation>
    <scope>NUCLEOTIDE SEQUENCE [LARGE SCALE GENOMIC DNA]</scope>
    <source>
        <strain evidence="4">CCUG 58938</strain>
    </source>
</reference>
<evidence type="ECO:0000313" key="4">
    <source>
        <dbReference type="Proteomes" id="UP001597112"/>
    </source>
</evidence>
<dbReference type="InterPro" id="IPR030395">
    <property type="entry name" value="GP_PDE_dom"/>
</dbReference>
<dbReference type="Proteomes" id="UP001597112">
    <property type="component" value="Unassembled WGS sequence"/>
</dbReference>
<dbReference type="CDD" id="cd08566">
    <property type="entry name" value="GDPD_AtGDE_like"/>
    <property type="match status" value="1"/>
</dbReference>
<dbReference type="PANTHER" id="PTHR46320:SF1">
    <property type="entry name" value="GLYCEROPHOSPHODIESTER PHOSPHODIESTERASE 1"/>
    <property type="match status" value="1"/>
</dbReference>
<dbReference type="Pfam" id="PF03009">
    <property type="entry name" value="GDPD"/>
    <property type="match status" value="1"/>
</dbReference>
<keyword evidence="1" id="KW-0732">Signal</keyword>
<dbReference type="PANTHER" id="PTHR46320">
    <property type="entry name" value="GLYCEROPHOSPHODIESTER PHOSPHODIESTERASE 1"/>
    <property type="match status" value="1"/>
</dbReference>
<comment type="caution">
    <text evidence="3">The sequence shown here is derived from an EMBL/GenBank/DDBJ whole genome shotgun (WGS) entry which is preliminary data.</text>
</comment>
<accession>A0ABW3K2U6</accession>
<dbReference type="Gene3D" id="3.20.20.190">
    <property type="entry name" value="Phosphatidylinositol (PI) phosphodiesterase"/>
    <property type="match status" value="1"/>
</dbReference>